<feature type="domain" description="Thiolase C-terminal" evidence="8">
    <location>
        <begin position="289"/>
        <end position="409"/>
    </location>
</feature>
<evidence type="ECO:0000256" key="4">
    <source>
        <dbReference type="ARBA" id="ARBA00023229"/>
    </source>
</evidence>
<dbReference type="Pfam" id="PF02803">
    <property type="entry name" value="Thiolase_C"/>
    <property type="match status" value="1"/>
</dbReference>
<dbReference type="PATRIC" id="fig|64091.14.peg.1574"/>
<dbReference type="PROSITE" id="PS00099">
    <property type="entry name" value="THIOLASE_3"/>
    <property type="match status" value="1"/>
</dbReference>
<dbReference type="InterPro" id="IPR020615">
    <property type="entry name" value="Thiolase_acyl_enz_int_AS"/>
</dbReference>
<dbReference type="NCBIfam" id="TIGR01930">
    <property type="entry name" value="AcCoA-C-Actrans"/>
    <property type="match status" value="1"/>
</dbReference>
<protein>
    <recommendedName>
        <fullName evidence="6">acetyl-CoA C-acyltransferase</fullName>
        <ecNumber evidence="6">2.3.1.16</ecNumber>
    </recommendedName>
</protein>
<evidence type="ECO:0000256" key="3">
    <source>
        <dbReference type="ARBA" id="ARBA00022679"/>
    </source>
</evidence>
<organism evidence="9 10">
    <name type="scientific">Halobacterium salinarum (strain ATCC 700922 / JCM 11081 / NRC-1)</name>
    <name type="common">Halobacterium halobium</name>
    <dbReference type="NCBI Taxonomy" id="64091"/>
    <lineage>
        <taxon>Archaea</taxon>
        <taxon>Methanobacteriati</taxon>
        <taxon>Methanobacteriota</taxon>
        <taxon>Stenosarchaea group</taxon>
        <taxon>Halobacteria</taxon>
        <taxon>Halobacteriales</taxon>
        <taxon>Halobacteriaceae</taxon>
        <taxon>Halobacterium</taxon>
        <taxon>Halobacterium salinarum NRC-34001</taxon>
    </lineage>
</organism>
<proteinExistence type="inferred from homology"/>
<dbReference type="AlphaFoldDB" id="Q9HNK4"/>
<evidence type="ECO:0000256" key="2">
    <source>
        <dbReference type="ARBA" id="ARBA00010982"/>
    </source>
</evidence>
<evidence type="ECO:0000313" key="9">
    <source>
        <dbReference type="EMBL" id="AAG20216.1"/>
    </source>
</evidence>
<dbReference type="PIR" id="D84356">
    <property type="entry name" value="D84356"/>
</dbReference>
<dbReference type="PROSITE" id="PS00098">
    <property type="entry name" value="THIOLASE_1"/>
    <property type="match status" value="1"/>
</dbReference>
<dbReference type="EC" id="2.3.1.16" evidence="6"/>
<dbReference type="InParanoid" id="Q9HNK4"/>
<gene>
    <name evidence="9" type="primary">aca</name>
    <name evidence="9" type="ordered locus">VNG_2063G</name>
</gene>
<dbReference type="PANTHER" id="PTHR43853:SF2">
    <property type="entry name" value="3-OXOADIPYL-COA_3-OXO-5,6-DEHYDROSUBERYL-COA THIOLASE"/>
    <property type="match status" value="1"/>
</dbReference>
<dbReference type="Pfam" id="PF00108">
    <property type="entry name" value="Thiolase_N"/>
    <property type="match status" value="1"/>
</dbReference>
<dbReference type="PIRSF" id="PIRSF000429">
    <property type="entry name" value="Ac-CoA_Ac_transf"/>
    <property type="match status" value="1"/>
</dbReference>
<keyword evidence="10" id="KW-1185">Reference proteome</keyword>
<dbReference type="InterPro" id="IPR020613">
    <property type="entry name" value="Thiolase_CS"/>
</dbReference>
<keyword evidence="5" id="KW-0012">Acyltransferase</keyword>
<dbReference type="PROSITE" id="PS00737">
    <property type="entry name" value="THIOLASE_2"/>
    <property type="match status" value="1"/>
</dbReference>
<comment type="pathway">
    <text evidence="1">Lipid metabolism.</text>
</comment>
<dbReference type="InterPro" id="IPR020617">
    <property type="entry name" value="Thiolase_C"/>
</dbReference>
<evidence type="ECO:0000256" key="6">
    <source>
        <dbReference type="ARBA" id="ARBA00024073"/>
    </source>
</evidence>
<name>Q9HNK4_HALSA</name>
<evidence type="ECO:0000256" key="5">
    <source>
        <dbReference type="ARBA" id="ARBA00023315"/>
    </source>
</evidence>
<dbReference type="EMBL" id="AE004437">
    <property type="protein sequence ID" value="AAG20216.1"/>
    <property type="molecule type" value="Genomic_DNA"/>
</dbReference>
<evidence type="ECO:0000256" key="1">
    <source>
        <dbReference type="ARBA" id="ARBA00005189"/>
    </source>
</evidence>
<dbReference type="STRING" id="64091.VNG_2063G"/>
<dbReference type="FunFam" id="3.40.47.10:FF:000010">
    <property type="entry name" value="Acetyl-CoA acetyltransferase (Thiolase)"/>
    <property type="match status" value="1"/>
</dbReference>
<dbReference type="InterPro" id="IPR016039">
    <property type="entry name" value="Thiolase-like"/>
</dbReference>
<dbReference type="HOGENOM" id="CLU_031026_1_1_2"/>
<reference evidence="9 10" key="1">
    <citation type="journal article" date="2000" name="Proc. Natl. Acad. Sci. U.S.A.">
        <title>Genome sequence of Halobacterium species NRC-1.</title>
        <authorList>
            <person name="Ng W.V."/>
            <person name="Kennedy S.P."/>
            <person name="Mahairas G.G."/>
            <person name="Berquist B."/>
            <person name="Pan M."/>
            <person name="Shukla H.D."/>
            <person name="Lasky S.R."/>
            <person name="Baliga N.S."/>
            <person name="Thorsson V."/>
            <person name="Sbrogna J."/>
            <person name="Swartzell S."/>
            <person name="Weir D."/>
            <person name="Hall J."/>
            <person name="Dahl T.A."/>
            <person name="Welti R."/>
            <person name="Goo Y.A."/>
            <person name="Leithauser B."/>
            <person name="Keller K."/>
            <person name="Cruz R."/>
            <person name="Danson M.J."/>
            <person name="Hough D.W."/>
            <person name="Maddocks D.G."/>
            <person name="Jablonski P.E."/>
            <person name="Krebs M.P."/>
            <person name="Angevine C.M."/>
            <person name="Dale H."/>
            <person name="Isenbarger T.A."/>
            <person name="Peck R.F."/>
            <person name="Pohlschroder M."/>
            <person name="Spudich J.L."/>
            <person name="Jung K.W."/>
            <person name="Alam M."/>
            <person name="Freitas T."/>
            <person name="Hou S."/>
            <person name="Daniels C.J."/>
            <person name="Dennis P.P."/>
            <person name="Omer A.D."/>
            <person name="Ebhardt H."/>
            <person name="Lowe T.M."/>
            <person name="Liang P."/>
            <person name="Riley M."/>
            <person name="Hood L."/>
            <person name="DasSarma S."/>
        </authorList>
    </citation>
    <scope>NUCLEOTIDE SEQUENCE [LARGE SCALE GENOMIC DNA]</scope>
    <source>
        <strain evidence="10">ATCC 700922 / JCM 11081 / NRC-1</strain>
    </source>
</reference>
<keyword evidence="3" id="KW-0808">Transferase</keyword>
<evidence type="ECO:0000259" key="8">
    <source>
        <dbReference type="Pfam" id="PF02803"/>
    </source>
</evidence>
<dbReference type="InterPro" id="IPR020616">
    <property type="entry name" value="Thiolase_N"/>
</dbReference>
<evidence type="ECO:0000313" key="10">
    <source>
        <dbReference type="Proteomes" id="UP000000554"/>
    </source>
</evidence>
<dbReference type="InterPro" id="IPR020610">
    <property type="entry name" value="Thiolase_AS"/>
</dbReference>
<dbReference type="GO" id="GO:0005737">
    <property type="term" value="C:cytoplasm"/>
    <property type="evidence" value="ECO:0007669"/>
    <property type="project" value="UniProtKB-ARBA"/>
</dbReference>
<feature type="domain" description="Thiolase N-terminal" evidence="7">
    <location>
        <begin position="38"/>
        <end position="280"/>
    </location>
</feature>
<dbReference type="PaxDb" id="64091-VNG_2063G"/>
<dbReference type="KEGG" id="hal:VNG_2063G"/>
<dbReference type="InterPro" id="IPR002155">
    <property type="entry name" value="Thiolase"/>
</dbReference>
<dbReference type="SUPFAM" id="SSF53901">
    <property type="entry name" value="Thiolase-like"/>
    <property type="match status" value="2"/>
</dbReference>
<dbReference type="InterPro" id="IPR050215">
    <property type="entry name" value="Thiolase-like_sf_Thiolase"/>
</dbReference>
<dbReference type="CDD" id="cd00751">
    <property type="entry name" value="thiolase"/>
    <property type="match status" value="1"/>
</dbReference>
<dbReference type="GO" id="GO:0008299">
    <property type="term" value="P:isoprenoid biosynthetic process"/>
    <property type="evidence" value="ECO:0007669"/>
    <property type="project" value="UniProtKB-KW"/>
</dbReference>
<accession>Q9HNK4</accession>
<dbReference type="Proteomes" id="UP000000554">
    <property type="component" value="Chromosome"/>
</dbReference>
<sequence>MRAAGSRPVNRWLDVGRCGSFKERGALAFGMAATTTPVIAAAYRTPQGKDGGVYADTRSEDLSVTVIDHILAETGLTGDHIDDLQWGVAQQRTEQDNNVARVIALLSELGENVPAASINRWCASSMEAIMRAADAVRAGQRDAVIAGGVENMSRVPMDGDSYAHLHPGLSEQYNVPELEMGMTAEEVAERHGITRTEQDEYALQSQRRAAEATDAGRFDDEIVPVQTDSGLVEEDEGIRPDTTLEALGELPTVFKSDGSVTPGNASQISDGAAATLVTSEAFARDHGLDVLARVGDHNVAGVNPEVMGIGPVPATRGLLDRTGEDIDEFDLVELNEAFASQTLYSRDELGIDNDRFNVNGGAIAVGHPLGASGARLPVTLIHEMNKRDAGKALATLCVGFGQGAAISFER</sequence>
<comment type="similarity">
    <text evidence="2">Belongs to the thiolase-like superfamily. Thiolase family.</text>
</comment>
<dbReference type="PANTHER" id="PTHR43853">
    <property type="entry name" value="3-KETOACYL-COA THIOLASE, PEROXISOMAL"/>
    <property type="match status" value="1"/>
</dbReference>
<keyword evidence="4" id="KW-0414">Isoprene biosynthesis</keyword>
<dbReference type="GO" id="GO:0003985">
    <property type="term" value="F:acetyl-CoA C-acetyltransferase activity"/>
    <property type="evidence" value="ECO:0000318"/>
    <property type="project" value="GO_Central"/>
</dbReference>
<evidence type="ECO:0000259" key="7">
    <source>
        <dbReference type="Pfam" id="PF00108"/>
    </source>
</evidence>
<dbReference type="Gene3D" id="3.40.47.10">
    <property type="match status" value="2"/>
</dbReference>
<dbReference type="SMR" id="Q9HNK4"/>